<dbReference type="SUPFAM" id="SSF47323">
    <property type="entry name" value="Anticodon-binding domain of a subclass of class I aminoacyl-tRNA synthetases"/>
    <property type="match status" value="1"/>
</dbReference>
<keyword evidence="15" id="KW-1185">Reference proteome</keyword>
<dbReference type="AlphaFoldDB" id="A0A3G2LAY8"/>
<dbReference type="PRINTS" id="PR00985">
    <property type="entry name" value="TRNASYNTHLEU"/>
</dbReference>
<evidence type="ECO:0000256" key="6">
    <source>
        <dbReference type="ARBA" id="ARBA00022917"/>
    </source>
</evidence>
<dbReference type="GO" id="GO:0005829">
    <property type="term" value="C:cytosol"/>
    <property type="evidence" value="ECO:0007669"/>
    <property type="project" value="TreeGrafter"/>
</dbReference>
<dbReference type="InterPro" id="IPR009080">
    <property type="entry name" value="tRNAsynth_Ia_anticodon-bd"/>
</dbReference>
<keyword evidence="5 9" id="KW-0067">ATP-binding</keyword>
<evidence type="ECO:0000256" key="2">
    <source>
        <dbReference type="ARBA" id="ARBA00022490"/>
    </source>
</evidence>
<dbReference type="PANTHER" id="PTHR43740:SF2">
    <property type="entry name" value="LEUCINE--TRNA LIGASE, MITOCHONDRIAL"/>
    <property type="match status" value="1"/>
</dbReference>
<dbReference type="GO" id="GO:0004823">
    <property type="term" value="F:leucine-tRNA ligase activity"/>
    <property type="evidence" value="ECO:0007669"/>
    <property type="project" value="UniProtKB-UniRule"/>
</dbReference>
<evidence type="ECO:0000256" key="3">
    <source>
        <dbReference type="ARBA" id="ARBA00022598"/>
    </source>
</evidence>
<evidence type="ECO:0000256" key="9">
    <source>
        <dbReference type="HAMAP-Rule" id="MF_00049"/>
    </source>
</evidence>
<dbReference type="InterPro" id="IPR002300">
    <property type="entry name" value="aa-tRNA-synth_Ia"/>
</dbReference>
<feature type="short sequence motif" description="'KMSKS' region" evidence="9">
    <location>
        <begin position="789"/>
        <end position="793"/>
    </location>
</feature>
<evidence type="ECO:0000259" key="12">
    <source>
        <dbReference type="Pfam" id="PF08264"/>
    </source>
</evidence>
<comment type="caution">
    <text evidence="9">Lacks conserved residue(s) required for the propagation of feature annotation.</text>
</comment>
<keyword evidence="2 9" id="KW-0963">Cytoplasm</keyword>
<evidence type="ECO:0000256" key="5">
    <source>
        <dbReference type="ARBA" id="ARBA00022840"/>
    </source>
</evidence>
<dbReference type="EMBL" id="CP032050">
    <property type="protein sequence ID" value="AYN69420.1"/>
    <property type="molecule type" value="Genomic_DNA"/>
</dbReference>
<dbReference type="OrthoDB" id="9810365at2"/>
<sequence>MQYDFNSIEKKWQEYWAKNQTFKASNDSEKEKFYVLDMFPYPSGAGLHVGHPLGYIASDIYARYKRHKGFNVLHPMGYDSFGLPAEQYAIQTGQHPADTTRVNIEGGVDKEGKKIEGYRNQLDRMGFSFDWSREVRTSNPDYYKWTQWVFIQLFNSWYNTDTDKAEDISDLISAFEKNGNTDINAVCDEDTPSFSAEDWKAFSEKEKQELLLKYRLTYLAESEVNWCPALGTVLANDEIVNGVSERGGHPVVRKKMTQWSMRITAYAQRLLDGLQKVDWPQPLKDSQTNWIGRSVGASVDFNLKDFENTISVFTTRPDTIFGVSFMTLAPEHDLVVKITTPEQKEAVDAYIEATAKRSERERMADVKTISGVFTGAYAEHPFTKEPIPVWIGDYVLAGYGTGAVMAVPCGDQRDYDFAKHFNIDIPNIFEGVDISEEAFADKENTVIANSDFLNGLPYKEATKKVIAELEKLGQGEGKVNYRLRDAVFSRQRYWGEPFPVYYDADGLPYMIEEEYLPITLPEVDKYLPTETGEPPLGNATEWAWDTVSKKVVANSKIDNETVFALDLNTMPGWAGSSQYFNIYMNVDPKNSQEIFSQDAINYWQDVDLYIGGSEHATGHLLYSRFWQKFMFDKGLVPKDEFAKKLINQGMITGTSAFVYRLPITLGFDKENLDETYNIKNEVLNTQIFVSYTLVSSLVKDADVAADLQTSLEDIFTGKYGKGFANVSLRVDDIQKIHADVSLVNASDELDIEGFKKWRPEFAEAIFVDDTGRLIIGKGNGYIVAREVEKMSKSKYNVVNPDAICEEFGADSLRLYEMFLGPLEQSKPWNTAGITGVHSFLKKLWRLYHGGVDGAFMVNDEEPSKDSWKTLHKTIKKVEEDIENFSFNTSVSTFMIAVNELSSQKCASRQILEPLIILVSPYTPHIAEELWEKLGHTESISEAPFPKFEEKYLVESSKEYPISFNGKMRFKLELPLDMSKEDIESAVLAHEKTQQQLQGRTPKKVIVVPGKIVNIVG</sequence>
<dbReference type="GO" id="GO:0005524">
    <property type="term" value="F:ATP binding"/>
    <property type="evidence" value="ECO:0007669"/>
    <property type="project" value="UniProtKB-UniRule"/>
</dbReference>
<reference evidence="14 15" key="1">
    <citation type="submission" date="2018-08" db="EMBL/GenBank/DDBJ databases">
        <title>The reduced genetic potential of extracellular carbohydrate catabolism in Euzebyella marina RN62, a Flavobacteriia bacterium isolated from the hadal water.</title>
        <authorList>
            <person name="Xue C."/>
        </authorList>
    </citation>
    <scope>NUCLEOTIDE SEQUENCE [LARGE SCALE GENOMIC DNA]</scope>
    <source>
        <strain evidence="14 15">RN62</strain>
    </source>
</reference>
<dbReference type="Pfam" id="PF08264">
    <property type="entry name" value="Anticodon_1"/>
    <property type="match status" value="1"/>
</dbReference>
<dbReference type="Gene3D" id="1.10.730.10">
    <property type="entry name" value="Isoleucyl-tRNA Synthetase, Domain 1"/>
    <property type="match status" value="1"/>
</dbReference>
<dbReference type="FunFam" id="3.40.50.620:FF:000056">
    <property type="entry name" value="Leucine--tRNA ligase"/>
    <property type="match status" value="1"/>
</dbReference>
<evidence type="ECO:0000259" key="13">
    <source>
        <dbReference type="Pfam" id="PF13603"/>
    </source>
</evidence>
<evidence type="ECO:0000313" key="14">
    <source>
        <dbReference type="EMBL" id="AYN69420.1"/>
    </source>
</evidence>
<dbReference type="FunFam" id="3.40.50.620:FF:000060">
    <property type="entry name" value="Leucine--tRNA ligase"/>
    <property type="match status" value="1"/>
</dbReference>
<protein>
    <recommendedName>
        <fullName evidence="9">Leucine--tRNA ligase</fullName>
        <ecNumber evidence="9">6.1.1.4</ecNumber>
    </recommendedName>
    <alternativeName>
        <fullName evidence="9">Leucyl-tRNA synthetase</fullName>
        <shortName evidence="9">LeuRS</shortName>
    </alternativeName>
</protein>
<dbReference type="Gene3D" id="3.40.50.620">
    <property type="entry name" value="HUPs"/>
    <property type="match status" value="3"/>
</dbReference>
<dbReference type="SUPFAM" id="SSF52374">
    <property type="entry name" value="Nucleotidylyl transferase"/>
    <property type="match status" value="1"/>
</dbReference>
<dbReference type="GO" id="GO:0002161">
    <property type="term" value="F:aminoacyl-tRNA deacylase activity"/>
    <property type="evidence" value="ECO:0007669"/>
    <property type="project" value="InterPro"/>
</dbReference>
<dbReference type="EC" id="6.1.1.4" evidence="9"/>
<organism evidence="14 15">
    <name type="scientific">Euzebyella marina</name>
    <dbReference type="NCBI Taxonomy" id="1761453"/>
    <lineage>
        <taxon>Bacteria</taxon>
        <taxon>Pseudomonadati</taxon>
        <taxon>Bacteroidota</taxon>
        <taxon>Flavobacteriia</taxon>
        <taxon>Flavobacteriales</taxon>
        <taxon>Flavobacteriaceae</taxon>
        <taxon>Euzebyella</taxon>
    </lineage>
</organism>
<dbReference type="Proteomes" id="UP000276309">
    <property type="component" value="Chromosome"/>
</dbReference>
<dbReference type="Pfam" id="PF00133">
    <property type="entry name" value="tRNA-synt_1"/>
    <property type="match status" value="2"/>
</dbReference>
<gene>
    <name evidence="9" type="primary">leuS</name>
    <name evidence="14" type="ORF">D1013_19535</name>
</gene>
<feature type="binding site" evidence="9">
    <location>
        <position position="792"/>
    </location>
    <ligand>
        <name>ATP</name>
        <dbReference type="ChEBI" id="CHEBI:30616"/>
    </ligand>
</feature>
<dbReference type="RefSeq" id="WP_121850426.1">
    <property type="nucleotide sequence ID" value="NZ_CP032050.1"/>
</dbReference>
<dbReference type="InterPro" id="IPR001412">
    <property type="entry name" value="aa-tRNA-synth_I_CS"/>
</dbReference>
<feature type="domain" description="Aminoacyl-tRNA synthetase class Ia" evidence="11">
    <location>
        <begin position="779"/>
        <end position="815"/>
    </location>
</feature>
<dbReference type="Pfam" id="PF13603">
    <property type="entry name" value="tRNA-synt_1_2"/>
    <property type="match status" value="1"/>
</dbReference>
<dbReference type="InterPro" id="IPR014729">
    <property type="entry name" value="Rossmann-like_a/b/a_fold"/>
</dbReference>
<dbReference type="FunFam" id="1.10.730.10:FF:000011">
    <property type="entry name" value="Leucine--tRNA ligase chloroplastic/mitochondrial"/>
    <property type="match status" value="1"/>
</dbReference>
<dbReference type="InterPro" id="IPR002302">
    <property type="entry name" value="Leu-tRNA-ligase"/>
</dbReference>
<comment type="similarity">
    <text evidence="1 9 10">Belongs to the class-I aminoacyl-tRNA synthetase family.</text>
</comment>
<evidence type="ECO:0000256" key="10">
    <source>
        <dbReference type="RuleBase" id="RU363035"/>
    </source>
</evidence>
<keyword evidence="3 9" id="KW-0436">Ligase</keyword>
<keyword evidence="4 9" id="KW-0547">Nucleotide-binding</keyword>
<evidence type="ECO:0000256" key="8">
    <source>
        <dbReference type="ARBA" id="ARBA00047469"/>
    </source>
</evidence>
<dbReference type="Gene3D" id="3.90.740.10">
    <property type="entry name" value="Valyl/Leucyl/Isoleucyl-tRNA synthetase, editing domain"/>
    <property type="match status" value="1"/>
</dbReference>
<evidence type="ECO:0000256" key="7">
    <source>
        <dbReference type="ARBA" id="ARBA00023146"/>
    </source>
</evidence>
<name>A0A3G2LAY8_9FLAO</name>
<evidence type="ECO:0000313" key="15">
    <source>
        <dbReference type="Proteomes" id="UP000276309"/>
    </source>
</evidence>
<proteinExistence type="inferred from homology"/>
<dbReference type="InterPro" id="IPR025709">
    <property type="entry name" value="Leu_tRNA-synth_edit"/>
</dbReference>
<keyword evidence="6 9" id="KW-0648">Protein biosynthesis</keyword>
<feature type="domain" description="Aminoacyl-tRNA synthetase class Ia" evidence="11">
    <location>
        <begin position="11"/>
        <end position="155"/>
    </location>
</feature>
<dbReference type="PROSITE" id="PS00178">
    <property type="entry name" value="AA_TRNA_LIGASE_I"/>
    <property type="match status" value="1"/>
</dbReference>
<accession>A0A3G2LAY8</accession>
<dbReference type="InterPro" id="IPR013155">
    <property type="entry name" value="M/V/L/I-tRNA-synth_anticd-bd"/>
</dbReference>
<dbReference type="HAMAP" id="MF_00049_B">
    <property type="entry name" value="Leu_tRNA_synth_B"/>
    <property type="match status" value="1"/>
</dbReference>
<evidence type="ECO:0000256" key="1">
    <source>
        <dbReference type="ARBA" id="ARBA00005594"/>
    </source>
</evidence>
<feature type="domain" description="Leucyl-tRNA synthetase editing" evidence="13">
    <location>
        <begin position="289"/>
        <end position="469"/>
    </location>
</feature>
<dbReference type="CDD" id="cd07958">
    <property type="entry name" value="Anticodon_Ia_Leu_BEm"/>
    <property type="match status" value="1"/>
</dbReference>
<dbReference type="InterPro" id="IPR009008">
    <property type="entry name" value="Val/Leu/Ile-tRNA-synth_edit"/>
</dbReference>
<dbReference type="GO" id="GO:0006429">
    <property type="term" value="P:leucyl-tRNA aminoacylation"/>
    <property type="evidence" value="ECO:0007669"/>
    <property type="project" value="UniProtKB-UniRule"/>
</dbReference>
<keyword evidence="7 9" id="KW-0030">Aminoacyl-tRNA synthetase</keyword>
<dbReference type="KEGG" id="emar:D1013_19535"/>
<comment type="catalytic activity">
    <reaction evidence="8 9">
        <text>tRNA(Leu) + L-leucine + ATP = L-leucyl-tRNA(Leu) + AMP + diphosphate</text>
        <dbReference type="Rhea" id="RHEA:11688"/>
        <dbReference type="Rhea" id="RHEA-COMP:9613"/>
        <dbReference type="Rhea" id="RHEA-COMP:9622"/>
        <dbReference type="ChEBI" id="CHEBI:30616"/>
        <dbReference type="ChEBI" id="CHEBI:33019"/>
        <dbReference type="ChEBI" id="CHEBI:57427"/>
        <dbReference type="ChEBI" id="CHEBI:78442"/>
        <dbReference type="ChEBI" id="CHEBI:78494"/>
        <dbReference type="ChEBI" id="CHEBI:456215"/>
        <dbReference type="EC" id="6.1.1.4"/>
    </reaction>
</comment>
<evidence type="ECO:0000259" key="11">
    <source>
        <dbReference type="Pfam" id="PF00133"/>
    </source>
</evidence>
<feature type="domain" description="Methionyl/Valyl/Leucyl/Isoleucyl-tRNA synthetase anticodon-binding" evidence="12">
    <location>
        <begin position="868"/>
        <end position="978"/>
    </location>
</feature>
<evidence type="ECO:0000256" key="4">
    <source>
        <dbReference type="ARBA" id="ARBA00022741"/>
    </source>
</evidence>
<dbReference type="PANTHER" id="PTHR43740">
    <property type="entry name" value="LEUCYL-TRNA SYNTHETASE"/>
    <property type="match status" value="1"/>
</dbReference>
<comment type="subcellular location">
    <subcellularLocation>
        <location evidence="9">Cytoplasm</location>
    </subcellularLocation>
</comment>
<dbReference type="SUPFAM" id="SSF50677">
    <property type="entry name" value="ValRS/IleRS/LeuRS editing domain"/>
    <property type="match status" value="1"/>
</dbReference>